<feature type="transmembrane region" description="Helical" evidence="6">
    <location>
        <begin position="97"/>
        <end position="123"/>
    </location>
</feature>
<evidence type="ECO:0000256" key="2">
    <source>
        <dbReference type="ARBA" id="ARBA00007635"/>
    </source>
</evidence>
<dbReference type="InterPro" id="IPR037185">
    <property type="entry name" value="EmrE-like"/>
</dbReference>
<feature type="transmembrane region" description="Helical" evidence="6">
    <location>
        <begin position="135"/>
        <end position="156"/>
    </location>
</feature>
<gene>
    <name evidence="8" type="ORF">Cgig2_023841</name>
</gene>
<sequence length="204" mass="22347">MGIWEEQYSLIAAMVSLQFMYAIENNWSKQALLGGLPASVFVFYKQVCATLVTFPIAYFLRDKSSNARMELRTFMLLLITTFIGGPLFQNLNAEGLYLASASVTSAMFNLVPPVTFLLAAILGWEEMNVQKLSSIAKILGTILGAGGATAMTFLRGQKLLNDQHQLPPTNSLPTQLLGSQSWLIGCLLLLASVSHILKMVNILL</sequence>
<evidence type="ECO:0000313" key="8">
    <source>
        <dbReference type="EMBL" id="KAJ8438807.1"/>
    </source>
</evidence>
<organism evidence="8 9">
    <name type="scientific">Carnegiea gigantea</name>
    <dbReference type="NCBI Taxonomy" id="171969"/>
    <lineage>
        <taxon>Eukaryota</taxon>
        <taxon>Viridiplantae</taxon>
        <taxon>Streptophyta</taxon>
        <taxon>Embryophyta</taxon>
        <taxon>Tracheophyta</taxon>
        <taxon>Spermatophyta</taxon>
        <taxon>Magnoliopsida</taxon>
        <taxon>eudicotyledons</taxon>
        <taxon>Gunneridae</taxon>
        <taxon>Pentapetalae</taxon>
        <taxon>Caryophyllales</taxon>
        <taxon>Cactineae</taxon>
        <taxon>Cactaceae</taxon>
        <taxon>Cactoideae</taxon>
        <taxon>Echinocereeae</taxon>
        <taxon>Carnegiea</taxon>
    </lineage>
</organism>
<reference evidence="8" key="1">
    <citation type="submission" date="2022-04" db="EMBL/GenBank/DDBJ databases">
        <title>Carnegiea gigantea Genome sequencing and assembly v2.</title>
        <authorList>
            <person name="Copetti D."/>
            <person name="Sanderson M.J."/>
            <person name="Burquez A."/>
            <person name="Wojciechowski M.F."/>
        </authorList>
    </citation>
    <scope>NUCLEOTIDE SEQUENCE</scope>
    <source>
        <strain evidence="8">SGP5-SGP5p</strain>
        <tissue evidence="8">Aerial part</tissue>
    </source>
</reference>
<comment type="similarity">
    <text evidence="2 6">Belongs to the drug/metabolite transporter (DMT) superfamily. Plant drug/metabolite exporter (P-DME) (TC 2.A.7.4) family.</text>
</comment>
<evidence type="ECO:0000256" key="4">
    <source>
        <dbReference type="ARBA" id="ARBA00022989"/>
    </source>
</evidence>
<dbReference type="Pfam" id="PF00892">
    <property type="entry name" value="EamA"/>
    <property type="match status" value="1"/>
</dbReference>
<feature type="domain" description="EamA" evidence="7">
    <location>
        <begin position="13"/>
        <end position="143"/>
    </location>
</feature>
<keyword evidence="9" id="KW-1185">Reference proteome</keyword>
<feature type="transmembrane region" description="Helical" evidence="6">
    <location>
        <begin position="73"/>
        <end position="91"/>
    </location>
</feature>
<accession>A0A9Q1QE56</accession>
<comment type="subcellular location">
    <subcellularLocation>
        <location evidence="1 6">Membrane</location>
        <topology evidence="1 6">Multi-pass membrane protein</topology>
    </subcellularLocation>
</comment>
<dbReference type="GO" id="GO:0022857">
    <property type="term" value="F:transmembrane transporter activity"/>
    <property type="evidence" value="ECO:0007669"/>
    <property type="project" value="InterPro"/>
</dbReference>
<dbReference type="SUPFAM" id="SSF103481">
    <property type="entry name" value="Multidrug resistance efflux transporter EmrE"/>
    <property type="match status" value="1"/>
</dbReference>
<name>A0A9Q1QE56_9CARY</name>
<evidence type="ECO:0000256" key="1">
    <source>
        <dbReference type="ARBA" id="ARBA00004141"/>
    </source>
</evidence>
<evidence type="ECO:0000256" key="5">
    <source>
        <dbReference type="ARBA" id="ARBA00023136"/>
    </source>
</evidence>
<dbReference type="InterPro" id="IPR000620">
    <property type="entry name" value="EamA_dom"/>
</dbReference>
<dbReference type="OrthoDB" id="1728340at2759"/>
<keyword evidence="4 6" id="KW-1133">Transmembrane helix</keyword>
<feature type="transmembrane region" description="Helical" evidence="6">
    <location>
        <begin position="7"/>
        <end position="23"/>
    </location>
</feature>
<dbReference type="GO" id="GO:0016020">
    <property type="term" value="C:membrane"/>
    <property type="evidence" value="ECO:0007669"/>
    <property type="project" value="UniProtKB-SubCell"/>
</dbReference>
<dbReference type="EMBL" id="JAKOGI010000240">
    <property type="protein sequence ID" value="KAJ8438807.1"/>
    <property type="molecule type" value="Genomic_DNA"/>
</dbReference>
<protein>
    <recommendedName>
        <fullName evidence="6">WAT1-related protein</fullName>
    </recommendedName>
</protein>
<dbReference type="InterPro" id="IPR030184">
    <property type="entry name" value="WAT1-related"/>
</dbReference>
<evidence type="ECO:0000313" key="9">
    <source>
        <dbReference type="Proteomes" id="UP001153076"/>
    </source>
</evidence>
<proteinExistence type="inferred from homology"/>
<keyword evidence="5 6" id="KW-0472">Membrane</keyword>
<evidence type="ECO:0000256" key="6">
    <source>
        <dbReference type="RuleBase" id="RU363077"/>
    </source>
</evidence>
<evidence type="ECO:0000256" key="3">
    <source>
        <dbReference type="ARBA" id="ARBA00022692"/>
    </source>
</evidence>
<feature type="transmembrane region" description="Helical" evidence="6">
    <location>
        <begin position="176"/>
        <end position="197"/>
    </location>
</feature>
<dbReference type="AlphaFoldDB" id="A0A9Q1QE56"/>
<comment type="caution">
    <text evidence="8">The sequence shown here is derived from an EMBL/GenBank/DDBJ whole genome shotgun (WGS) entry which is preliminary data.</text>
</comment>
<feature type="transmembrane region" description="Helical" evidence="6">
    <location>
        <begin position="43"/>
        <end position="61"/>
    </location>
</feature>
<keyword evidence="3 6" id="KW-0812">Transmembrane</keyword>
<evidence type="ECO:0000259" key="7">
    <source>
        <dbReference type="Pfam" id="PF00892"/>
    </source>
</evidence>
<dbReference type="Proteomes" id="UP001153076">
    <property type="component" value="Unassembled WGS sequence"/>
</dbReference>
<dbReference type="PANTHER" id="PTHR31218">
    <property type="entry name" value="WAT1-RELATED PROTEIN"/>
    <property type="match status" value="1"/>
</dbReference>